<sequence>MKISLPLYGLAVLSIASSRQAVAQSTSSDTTLLAAAKSQVAQHYTAHIQDQSQLYNGPEYFNYTRYYQEVQGNQFFGTATAQPGSVYYAGHYYSNVPLLYDTRLDQVVVQQPTNLFTLRLVSEKVSRFTLQGHTFIRLTKDTAANQDITPGFYDLLVDKGVTLLARRVKKIQVQPSQNITKASFSATNQYFIKRDRVYYPVKGRGSFISLFPDRRRELQQYAREKKLRFRKKGLEDDLIALVNYYASLPQ</sequence>
<dbReference type="EMBL" id="FZNS01000006">
    <property type="protein sequence ID" value="SNR75867.1"/>
    <property type="molecule type" value="Genomic_DNA"/>
</dbReference>
<protein>
    <submittedName>
        <fullName evidence="2">Uncharacterized protein</fullName>
    </submittedName>
</protein>
<dbReference type="RefSeq" id="WP_089333267.1">
    <property type="nucleotide sequence ID" value="NZ_FZNS01000006.1"/>
</dbReference>
<dbReference type="Proteomes" id="UP000198310">
    <property type="component" value="Unassembled WGS sequence"/>
</dbReference>
<keyword evidence="3" id="KW-1185">Reference proteome</keyword>
<organism evidence="2 3">
    <name type="scientific">Hymenobacter mucosus</name>
    <dbReference type="NCBI Taxonomy" id="1411120"/>
    <lineage>
        <taxon>Bacteria</taxon>
        <taxon>Pseudomonadati</taxon>
        <taxon>Bacteroidota</taxon>
        <taxon>Cytophagia</taxon>
        <taxon>Cytophagales</taxon>
        <taxon>Hymenobacteraceae</taxon>
        <taxon>Hymenobacter</taxon>
    </lineage>
</organism>
<evidence type="ECO:0000313" key="2">
    <source>
        <dbReference type="EMBL" id="SNR75867.1"/>
    </source>
</evidence>
<keyword evidence="1" id="KW-0732">Signal</keyword>
<proteinExistence type="predicted"/>
<name>A0A238YXP4_9BACT</name>
<dbReference type="AlphaFoldDB" id="A0A238YXP4"/>
<feature type="signal peptide" evidence="1">
    <location>
        <begin position="1"/>
        <end position="23"/>
    </location>
</feature>
<reference evidence="3" key="1">
    <citation type="submission" date="2017-06" db="EMBL/GenBank/DDBJ databases">
        <authorList>
            <person name="Varghese N."/>
            <person name="Submissions S."/>
        </authorList>
    </citation>
    <scope>NUCLEOTIDE SEQUENCE [LARGE SCALE GENOMIC DNA]</scope>
    <source>
        <strain evidence="3">DSM 28041</strain>
    </source>
</reference>
<gene>
    <name evidence="2" type="ORF">SAMN06269173_106175</name>
</gene>
<accession>A0A238YXP4</accession>
<evidence type="ECO:0000256" key="1">
    <source>
        <dbReference type="SAM" id="SignalP"/>
    </source>
</evidence>
<evidence type="ECO:0000313" key="3">
    <source>
        <dbReference type="Proteomes" id="UP000198310"/>
    </source>
</evidence>
<feature type="chain" id="PRO_5012647244" evidence="1">
    <location>
        <begin position="24"/>
        <end position="250"/>
    </location>
</feature>